<dbReference type="Proteomes" id="UP000051412">
    <property type="component" value="Unassembled WGS sequence"/>
</dbReference>
<evidence type="ECO:0000313" key="1">
    <source>
        <dbReference type="EMBL" id="KRM30016.1"/>
    </source>
</evidence>
<proteinExistence type="predicted"/>
<organism evidence="1 2">
    <name type="scientific">Limosilactobacillus panis DSM 6035</name>
    <dbReference type="NCBI Taxonomy" id="1423782"/>
    <lineage>
        <taxon>Bacteria</taxon>
        <taxon>Bacillati</taxon>
        <taxon>Bacillota</taxon>
        <taxon>Bacilli</taxon>
        <taxon>Lactobacillales</taxon>
        <taxon>Lactobacillaceae</taxon>
        <taxon>Limosilactobacillus</taxon>
    </lineage>
</organism>
<dbReference type="PATRIC" id="fig|1423782.4.peg.763"/>
<protein>
    <submittedName>
        <fullName evidence="1">Uncharacterized protein</fullName>
    </submittedName>
</protein>
<dbReference type="OrthoDB" id="9807051at2"/>
<dbReference type="RefSeq" id="WP_047768554.1">
    <property type="nucleotide sequence ID" value="NZ_AZGM01000016.1"/>
</dbReference>
<sequence>MTTLASIGIFIDQVAPNELSWRAQQNPNNGFRLSVAGEEALSRLRRSESINVSNRVIIPTDAQTIAGVCRQAEQLTLLGDNVWVQVPVMIGGQFCGPLIRHLLAAGVPLLVIGIASKRQCYHLLQEIALQEIAGFSTPCLLELSPAMARYDTIVSVALAHHFSQVQVIGCAMTPAMVWALQHLHFDGAVMTPLVYAQLTCLNQPSIGQACSVKTHKTYQLAIN</sequence>
<dbReference type="Gene3D" id="3.20.20.70">
    <property type="entry name" value="Aldolase class I"/>
    <property type="match status" value="1"/>
</dbReference>
<accession>A0A0R1XIK2</accession>
<name>A0A0R1XIK2_9LACO</name>
<reference evidence="1 2" key="1">
    <citation type="journal article" date="2015" name="Genome Announc.">
        <title>Expanding the biotechnology potential of lactobacilli through comparative genomics of 213 strains and associated genera.</title>
        <authorList>
            <person name="Sun Z."/>
            <person name="Harris H.M."/>
            <person name="McCann A."/>
            <person name="Guo C."/>
            <person name="Argimon S."/>
            <person name="Zhang W."/>
            <person name="Yang X."/>
            <person name="Jeffery I.B."/>
            <person name="Cooney J.C."/>
            <person name="Kagawa T.F."/>
            <person name="Liu W."/>
            <person name="Song Y."/>
            <person name="Salvetti E."/>
            <person name="Wrobel A."/>
            <person name="Rasinkangas P."/>
            <person name="Parkhill J."/>
            <person name="Rea M.C."/>
            <person name="O'Sullivan O."/>
            <person name="Ritari J."/>
            <person name="Douillard F.P."/>
            <person name="Paul Ross R."/>
            <person name="Yang R."/>
            <person name="Briner A.E."/>
            <person name="Felis G.E."/>
            <person name="de Vos W.M."/>
            <person name="Barrangou R."/>
            <person name="Klaenhammer T.R."/>
            <person name="Caufield P.W."/>
            <person name="Cui Y."/>
            <person name="Zhang H."/>
            <person name="O'Toole P.W."/>
        </authorList>
    </citation>
    <scope>NUCLEOTIDE SEQUENCE [LARGE SCALE GENOMIC DNA]</scope>
    <source>
        <strain evidence="1 2">DSM 6035</strain>
    </source>
</reference>
<comment type="caution">
    <text evidence="1">The sequence shown here is derived from an EMBL/GenBank/DDBJ whole genome shotgun (WGS) entry which is preliminary data.</text>
</comment>
<dbReference type="STRING" id="1423782.FD32_GL000739"/>
<gene>
    <name evidence="1" type="ORF">FD32_GL000739</name>
</gene>
<dbReference type="EMBL" id="AZGM01000016">
    <property type="protein sequence ID" value="KRM30016.1"/>
    <property type="molecule type" value="Genomic_DNA"/>
</dbReference>
<keyword evidence="2" id="KW-1185">Reference proteome</keyword>
<evidence type="ECO:0000313" key="2">
    <source>
        <dbReference type="Proteomes" id="UP000051412"/>
    </source>
</evidence>
<dbReference type="AlphaFoldDB" id="A0A0R1XIK2"/>
<dbReference type="InterPro" id="IPR013785">
    <property type="entry name" value="Aldolase_TIM"/>
</dbReference>